<evidence type="ECO:0000313" key="2">
    <source>
        <dbReference type="Proteomes" id="UP000606776"/>
    </source>
</evidence>
<gene>
    <name evidence="1" type="ORF">IQ227_22240</name>
</gene>
<comment type="caution">
    <text evidence="1">The sequence shown here is derived from an EMBL/GenBank/DDBJ whole genome shotgun (WGS) entry which is preliminary data.</text>
</comment>
<keyword evidence="2" id="KW-1185">Reference proteome</keyword>
<organism evidence="1 2">
    <name type="scientific">Sphaerospermopsis aphanizomenoides LEGE 00250</name>
    <dbReference type="NCBI Taxonomy" id="2777972"/>
    <lineage>
        <taxon>Bacteria</taxon>
        <taxon>Bacillati</taxon>
        <taxon>Cyanobacteriota</taxon>
        <taxon>Cyanophyceae</taxon>
        <taxon>Nostocales</taxon>
        <taxon>Aphanizomenonaceae</taxon>
        <taxon>Sphaerospermopsis</taxon>
        <taxon>Sphaerospermopsis aphanizomenoides</taxon>
    </lineage>
</organism>
<accession>A0ABR9VJI5</accession>
<dbReference type="EMBL" id="JADEWB010000198">
    <property type="protein sequence ID" value="MBE9238658.1"/>
    <property type="molecule type" value="Genomic_DNA"/>
</dbReference>
<dbReference type="InterPro" id="IPR038573">
    <property type="entry name" value="BrnT_sf"/>
</dbReference>
<dbReference type="RefSeq" id="WP_193944066.1">
    <property type="nucleotide sequence ID" value="NZ_JADEWB010000198.1"/>
</dbReference>
<sequence>MDFEWDTNKASANIKKHGVSFAEATTVFGDPLSTTFPDPDHSINESRYITIGLSSSGKLVIISHTDRGNSIRIISAREATRRERRFYESGE</sequence>
<evidence type="ECO:0000313" key="1">
    <source>
        <dbReference type="EMBL" id="MBE9238658.1"/>
    </source>
</evidence>
<name>A0ABR9VJI5_9CYAN</name>
<reference evidence="1 2" key="1">
    <citation type="submission" date="2020-10" db="EMBL/GenBank/DDBJ databases">
        <authorList>
            <person name="Castelo-Branco R."/>
            <person name="Eusebio N."/>
            <person name="Adriana R."/>
            <person name="Vieira A."/>
            <person name="Brugerolle De Fraissinette N."/>
            <person name="Rezende De Castro R."/>
            <person name="Schneider M.P."/>
            <person name="Vasconcelos V."/>
            <person name="Leao P.N."/>
        </authorList>
    </citation>
    <scope>NUCLEOTIDE SEQUENCE [LARGE SCALE GENOMIC DNA]</scope>
    <source>
        <strain evidence="1 2">LEGE 00250</strain>
    </source>
</reference>
<dbReference type="InterPro" id="IPR007460">
    <property type="entry name" value="BrnT_toxin"/>
</dbReference>
<dbReference type="Pfam" id="PF04365">
    <property type="entry name" value="BrnT_toxin"/>
    <property type="match status" value="1"/>
</dbReference>
<dbReference type="Gene3D" id="3.10.450.530">
    <property type="entry name" value="Ribonuclease toxin, BrnT, of type II toxin-antitoxin system"/>
    <property type="match status" value="1"/>
</dbReference>
<protein>
    <submittedName>
        <fullName evidence="1">BrnT family toxin</fullName>
    </submittedName>
</protein>
<dbReference type="Proteomes" id="UP000606776">
    <property type="component" value="Unassembled WGS sequence"/>
</dbReference>
<proteinExistence type="predicted"/>